<sequence length="274" mass="29161">MPLTRSMKKQDNAPVEVHVFEHTPASPSANAASRAGTGAVPAPVFTYNTDFVPQPTEASSTAPRTDAIATTENPSSELLLGETTPVRRNVEKGPAPYAHVARSVRSTASSNAALRDMEYRAAKELAEIRRKRLDLEEELVKKKLARDVAQIEANSVVAANDLEDSRVSLWVENVNTIRGEPPSSPLPQPANRVDIAQGSRIGLDFEPALLAPMPVAGNEAVRGEGTVSVVGEVAPHVSPAHNVKARLGPLRAKPLKKSDIYGDVAGMRGSSLSS</sequence>
<keyword evidence="3" id="KW-1185">Reference proteome</keyword>
<name>A0A0N0PDW6_PAPMA</name>
<evidence type="ECO:0000313" key="3">
    <source>
        <dbReference type="Proteomes" id="UP000053240"/>
    </source>
</evidence>
<dbReference type="EMBL" id="KQ460044">
    <property type="protein sequence ID" value="KPJ18345.1"/>
    <property type="molecule type" value="Genomic_DNA"/>
</dbReference>
<protein>
    <submittedName>
        <fullName evidence="2">Uncharacterized protein</fullName>
    </submittedName>
</protein>
<gene>
    <name evidence="2" type="ORF">RR48_04791</name>
</gene>
<dbReference type="AlphaFoldDB" id="A0A0N0PDW6"/>
<dbReference type="Proteomes" id="UP000053240">
    <property type="component" value="Unassembled WGS sequence"/>
</dbReference>
<feature type="region of interest" description="Disordered" evidence="1">
    <location>
        <begin position="51"/>
        <end position="94"/>
    </location>
</feature>
<proteinExistence type="predicted"/>
<evidence type="ECO:0000313" key="2">
    <source>
        <dbReference type="EMBL" id="KPJ18345.1"/>
    </source>
</evidence>
<organism evidence="2 3">
    <name type="scientific">Papilio machaon</name>
    <name type="common">Old World swallowtail butterfly</name>
    <dbReference type="NCBI Taxonomy" id="76193"/>
    <lineage>
        <taxon>Eukaryota</taxon>
        <taxon>Metazoa</taxon>
        <taxon>Ecdysozoa</taxon>
        <taxon>Arthropoda</taxon>
        <taxon>Hexapoda</taxon>
        <taxon>Insecta</taxon>
        <taxon>Pterygota</taxon>
        <taxon>Neoptera</taxon>
        <taxon>Endopterygota</taxon>
        <taxon>Lepidoptera</taxon>
        <taxon>Glossata</taxon>
        <taxon>Ditrysia</taxon>
        <taxon>Papilionoidea</taxon>
        <taxon>Papilionidae</taxon>
        <taxon>Papilioninae</taxon>
        <taxon>Papilio</taxon>
    </lineage>
</organism>
<feature type="compositionally biased region" description="Polar residues" evidence="1">
    <location>
        <begin position="51"/>
        <end position="76"/>
    </location>
</feature>
<accession>A0A0N0PDW6</accession>
<reference evidence="2 3" key="1">
    <citation type="journal article" date="2015" name="Nat. Commun.">
        <title>Outbred genome sequencing and CRISPR/Cas9 gene editing in butterflies.</title>
        <authorList>
            <person name="Li X."/>
            <person name="Fan D."/>
            <person name="Zhang W."/>
            <person name="Liu G."/>
            <person name="Zhang L."/>
            <person name="Zhao L."/>
            <person name="Fang X."/>
            <person name="Chen L."/>
            <person name="Dong Y."/>
            <person name="Chen Y."/>
            <person name="Ding Y."/>
            <person name="Zhao R."/>
            <person name="Feng M."/>
            <person name="Zhu Y."/>
            <person name="Feng Y."/>
            <person name="Jiang X."/>
            <person name="Zhu D."/>
            <person name="Xiang H."/>
            <person name="Feng X."/>
            <person name="Li S."/>
            <person name="Wang J."/>
            <person name="Zhang G."/>
            <person name="Kronforst M.R."/>
            <person name="Wang W."/>
        </authorList>
    </citation>
    <scope>NUCLEOTIDE SEQUENCE [LARGE SCALE GENOMIC DNA]</scope>
    <source>
        <strain evidence="2">Ya'a_city_454_Pm</strain>
        <tissue evidence="2">Whole body</tissue>
    </source>
</reference>
<evidence type="ECO:0000256" key="1">
    <source>
        <dbReference type="SAM" id="MobiDB-lite"/>
    </source>
</evidence>
<dbReference type="InParanoid" id="A0A0N0PDW6"/>